<dbReference type="Pfam" id="PF25419">
    <property type="entry name" value="Ig_PIFI"/>
    <property type="match status" value="1"/>
</dbReference>
<accession>A0A8S9NY92</accession>
<dbReference type="InterPro" id="IPR044960">
    <property type="entry name" value="RCA-like"/>
</dbReference>
<comment type="caution">
    <text evidence="3">The sequence shown here is derived from an EMBL/GenBank/DDBJ whole genome shotgun (WGS) entry which is preliminary data.</text>
</comment>
<evidence type="ECO:0000313" key="4">
    <source>
        <dbReference type="Proteomes" id="UP000712600"/>
    </source>
</evidence>
<evidence type="ECO:0000313" key="3">
    <source>
        <dbReference type="EMBL" id="KAF3506991.1"/>
    </source>
</evidence>
<evidence type="ECO:0000259" key="2">
    <source>
        <dbReference type="Pfam" id="PF25419"/>
    </source>
</evidence>
<comment type="subcellular location">
    <subcellularLocation>
        <location evidence="1">Plastid</location>
        <location evidence="1">Chloroplast stroma</location>
    </subcellularLocation>
</comment>
<dbReference type="GO" id="GO:0009570">
    <property type="term" value="C:chloroplast stroma"/>
    <property type="evidence" value="ECO:0007669"/>
    <property type="project" value="UniProtKB-SubCell"/>
</dbReference>
<dbReference type="GO" id="GO:0009579">
    <property type="term" value="C:thylakoid"/>
    <property type="evidence" value="ECO:0007669"/>
    <property type="project" value="TreeGrafter"/>
</dbReference>
<dbReference type="GO" id="GO:0010478">
    <property type="term" value="P:chlororespiration"/>
    <property type="evidence" value="ECO:0007669"/>
    <property type="project" value="TreeGrafter"/>
</dbReference>
<name>A0A8S9NY92_BRACR</name>
<sequence>MAAAANTAAIFASPLKPLSSKSSLLYSSTISPLQRRYPTRKLDLQVIKAVATTLAPPEEIKEYKLPSWAMFEMGKAPVYWKTMNGLPRTAGEKLKLFYNPAATELTPNEAMGLLLTEVLTNQSCVVGNQEQCLKKREAKADSPIYTMQICIPKHAVNLIFSFTNGVDWDGSYRLQFQVPKRWQNKPIGFFNEGVANELSQDGACERAIFPDSNIVATRCTMIANLTVEGGDRCNLDLVPGCMDTNSEHFNPLANVDDGSCPLELSDSDE</sequence>
<dbReference type="PANTHER" id="PTHR32429:SF36">
    <property type="entry name" value="POST-ILLUMINATION CHLOROPHYLL FLUORESCENCE INCREASE"/>
    <property type="match status" value="1"/>
</dbReference>
<dbReference type="InterPro" id="IPR057612">
    <property type="entry name" value="Ig_PIFI"/>
</dbReference>
<feature type="domain" description="PIFI-like Ig-like" evidence="2">
    <location>
        <begin position="69"/>
        <end position="198"/>
    </location>
</feature>
<dbReference type="EMBL" id="QGKX02001521">
    <property type="protein sequence ID" value="KAF3506991.1"/>
    <property type="molecule type" value="Genomic_DNA"/>
</dbReference>
<dbReference type="Proteomes" id="UP000712600">
    <property type="component" value="Unassembled WGS sequence"/>
</dbReference>
<protein>
    <recommendedName>
        <fullName evidence="2">PIFI-like Ig-like domain-containing protein</fullName>
    </recommendedName>
</protein>
<gene>
    <name evidence="3" type="ORF">F2Q69_00003531</name>
</gene>
<dbReference type="AlphaFoldDB" id="A0A8S9NY92"/>
<reference evidence="3" key="1">
    <citation type="submission" date="2019-12" db="EMBL/GenBank/DDBJ databases">
        <title>Genome sequencing and annotation of Brassica cretica.</title>
        <authorList>
            <person name="Studholme D.J."/>
            <person name="Sarris P."/>
        </authorList>
    </citation>
    <scope>NUCLEOTIDE SEQUENCE</scope>
    <source>
        <strain evidence="3">PFS-109/04</strain>
        <tissue evidence="3">Leaf</tissue>
    </source>
</reference>
<evidence type="ECO:0000256" key="1">
    <source>
        <dbReference type="ARBA" id="ARBA00004470"/>
    </source>
</evidence>
<organism evidence="3 4">
    <name type="scientific">Brassica cretica</name>
    <name type="common">Mustard</name>
    <dbReference type="NCBI Taxonomy" id="69181"/>
    <lineage>
        <taxon>Eukaryota</taxon>
        <taxon>Viridiplantae</taxon>
        <taxon>Streptophyta</taxon>
        <taxon>Embryophyta</taxon>
        <taxon>Tracheophyta</taxon>
        <taxon>Spermatophyta</taxon>
        <taxon>Magnoliopsida</taxon>
        <taxon>eudicotyledons</taxon>
        <taxon>Gunneridae</taxon>
        <taxon>Pentapetalae</taxon>
        <taxon>rosids</taxon>
        <taxon>malvids</taxon>
        <taxon>Brassicales</taxon>
        <taxon>Brassicaceae</taxon>
        <taxon>Brassiceae</taxon>
        <taxon>Brassica</taxon>
    </lineage>
</organism>
<proteinExistence type="predicted"/>
<dbReference type="PANTHER" id="PTHR32429">
    <property type="match status" value="1"/>
</dbReference>